<evidence type="ECO:0000256" key="1">
    <source>
        <dbReference type="ARBA" id="ARBA00004141"/>
    </source>
</evidence>
<gene>
    <name evidence="8" type="ORF">GCM10022242_33180</name>
</gene>
<keyword evidence="3 6" id="KW-0812">Transmembrane</keyword>
<evidence type="ECO:0000256" key="4">
    <source>
        <dbReference type="ARBA" id="ARBA00022989"/>
    </source>
</evidence>
<keyword evidence="5 6" id="KW-0472">Membrane</keyword>
<comment type="subcellular location">
    <subcellularLocation>
        <location evidence="1">Membrane</location>
        <topology evidence="1">Multi-pass membrane protein</topology>
    </subcellularLocation>
</comment>
<dbReference type="NCBIfam" id="TIGR01297">
    <property type="entry name" value="CDF"/>
    <property type="match status" value="1"/>
</dbReference>
<feature type="transmembrane region" description="Helical" evidence="6">
    <location>
        <begin position="202"/>
        <end position="222"/>
    </location>
</feature>
<evidence type="ECO:0000256" key="5">
    <source>
        <dbReference type="ARBA" id="ARBA00023136"/>
    </source>
</evidence>
<proteinExistence type="predicted"/>
<feature type="transmembrane region" description="Helical" evidence="6">
    <location>
        <begin position="178"/>
        <end position="196"/>
    </location>
</feature>
<dbReference type="Proteomes" id="UP001501821">
    <property type="component" value="Unassembled WGS sequence"/>
</dbReference>
<evidence type="ECO:0000313" key="8">
    <source>
        <dbReference type="EMBL" id="GAA3829168.1"/>
    </source>
</evidence>
<evidence type="ECO:0000313" key="9">
    <source>
        <dbReference type="Proteomes" id="UP001501821"/>
    </source>
</evidence>
<organism evidence="8 9">
    <name type="scientific">Nocardioides panacisoli</name>
    <dbReference type="NCBI Taxonomy" id="627624"/>
    <lineage>
        <taxon>Bacteria</taxon>
        <taxon>Bacillati</taxon>
        <taxon>Actinomycetota</taxon>
        <taxon>Actinomycetes</taxon>
        <taxon>Propionibacteriales</taxon>
        <taxon>Nocardioidaceae</taxon>
        <taxon>Nocardioides</taxon>
    </lineage>
</organism>
<dbReference type="PANTHER" id="PTHR13414:SF9">
    <property type="entry name" value="PROTON-COUPLED ZINC ANTIPORTER SLC30A9, MITOCHONDRIAL"/>
    <property type="match status" value="1"/>
</dbReference>
<feature type="transmembrane region" description="Helical" evidence="6">
    <location>
        <begin position="124"/>
        <end position="144"/>
    </location>
</feature>
<evidence type="ECO:0000256" key="2">
    <source>
        <dbReference type="ARBA" id="ARBA00022448"/>
    </source>
</evidence>
<evidence type="ECO:0000256" key="6">
    <source>
        <dbReference type="SAM" id="Phobius"/>
    </source>
</evidence>
<dbReference type="PANTHER" id="PTHR13414">
    <property type="entry name" value="HUEL-CATION TRANSPORTER"/>
    <property type="match status" value="1"/>
</dbReference>
<feature type="domain" description="Cation efflux protein transmembrane" evidence="7">
    <location>
        <begin position="18"/>
        <end position="227"/>
    </location>
</feature>
<dbReference type="Gene3D" id="1.20.1510.10">
    <property type="entry name" value="Cation efflux protein transmembrane domain"/>
    <property type="match status" value="1"/>
</dbReference>
<keyword evidence="2" id="KW-0813">Transport</keyword>
<dbReference type="Pfam" id="PF01545">
    <property type="entry name" value="Cation_efflux"/>
    <property type="match status" value="1"/>
</dbReference>
<feature type="transmembrane region" description="Helical" evidence="6">
    <location>
        <begin position="85"/>
        <end position="104"/>
    </location>
</feature>
<name>A0ABP7IX17_9ACTN</name>
<dbReference type="InterPro" id="IPR040177">
    <property type="entry name" value="SLC30A9"/>
</dbReference>
<keyword evidence="4 6" id="KW-1133">Transmembrane helix</keyword>
<evidence type="ECO:0000256" key="3">
    <source>
        <dbReference type="ARBA" id="ARBA00022692"/>
    </source>
</evidence>
<sequence length="332" mass="35279">MTTETGPTPQHSEGLVTVVVALVANLLIALAKTVVAVITGSASMAAEAAHSWADTGNEVFLVVGDRHAARPPDEEHPLGHGRVGYVWSMFAAFGLFSVGAAVSVWHGIQALGASASSEEVPYGWAYAVLAASFVLEGVSFLQALRQTRSGARQRRLHPLRYVQLTSNPMLRAVFAEDLSALVGIVIATAGIGLHQVTGDPVWDAIGSIAVGVLLGAVALFLIMRNMDFLTGEEVTPLARNAVLHTLLEHPDVERVSYLRTEWVGADRIYLVAAVDLVGDAPESEVASQLAAVEDALTERSPLILRAVLTLTRPGNETDLRPGALPSWYVAQQ</sequence>
<dbReference type="SUPFAM" id="SSF161111">
    <property type="entry name" value="Cation efflux protein transmembrane domain-like"/>
    <property type="match status" value="1"/>
</dbReference>
<keyword evidence="9" id="KW-1185">Reference proteome</keyword>
<dbReference type="InterPro" id="IPR058533">
    <property type="entry name" value="Cation_efflux_TM"/>
</dbReference>
<protein>
    <submittedName>
        <fullName evidence="8">Cation transporter</fullName>
    </submittedName>
</protein>
<comment type="caution">
    <text evidence="8">The sequence shown here is derived from an EMBL/GenBank/DDBJ whole genome shotgun (WGS) entry which is preliminary data.</text>
</comment>
<accession>A0ABP7IX17</accession>
<dbReference type="InterPro" id="IPR002524">
    <property type="entry name" value="Cation_efflux"/>
</dbReference>
<dbReference type="EMBL" id="BAABAH010000014">
    <property type="protein sequence ID" value="GAA3829168.1"/>
    <property type="molecule type" value="Genomic_DNA"/>
</dbReference>
<feature type="transmembrane region" description="Helical" evidence="6">
    <location>
        <begin position="15"/>
        <end position="38"/>
    </location>
</feature>
<dbReference type="RefSeq" id="WP_344777493.1">
    <property type="nucleotide sequence ID" value="NZ_BAABAH010000014.1"/>
</dbReference>
<reference evidence="9" key="1">
    <citation type="journal article" date="2019" name="Int. J. Syst. Evol. Microbiol.">
        <title>The Global Catalogue of Microorganisms (GCM) 10K type strain sequencing project: providing services to taxonomists for standard genome sequencing and annotation.</title>
        <authorList>
            <consortium name="The Broad Institute Genomics Platform"/>
            <consortium name="The Broad Institute Genome Sequencing Center for Infectious Disease"/>
            <person name="Wu L."/>
            <person name="Ma J."/>
        </authorList>
    </citation>
    <scope>NUCLEOTIDE SEQUENCE [LARGE SCALE GENOMIC DNA]</scope>
    <source>
        <strain evidence="9">JCM 16953</strain>
    </source>
</reference>
<evidence type="ECO:0000259" key="7">
    <source>
        <dbReference type="Pfam" id="PF01545"/>
    </source>
</evidence>
<dbReference type="InterPro" id="IPR027469">
    <property type="entry name" value="Cation_efflux_TMD_sf"/>
</dbReference>